<dbReference type="Proteomes" id="UP001604336">
    <property type="component" value="Unassembled WGS sequence"/>
</dbReference>
<name>A0ABD1TEL2_9LAMI</name>
<accession>A0ABD1TEL2</accession>
<protein>
    <submittedName>
        <fullName evidence="2">RING-H2 finger protein ATL57-like</fullName>
    </submittedName>
</protein>
<comment type="caution">
    <text evidence="2">The sequence shown here is derived from an EMBL/GenBank/DDBJ whole genome shotgun (WGS) entry which is preliminary data.</text>
</comment>
<evidence type="ECO:0000256" key="1">
    <source>
        <dbReference type="SAM" id="MobiDB-lite"/>
    </source>
</evidence>
<gene>
    <name evidence="2" type="ORF">Adt_16755</name>
</gene>
<dbReference type="AlphaFoldDB" id="A0ABD1TEL2"/>
<dbReference type="EMBL" id="JBFOLK010000005">
    <property type="protein sequence ID" value="KAL2511155.1"/>
    <property type="molecule type" value="Genomic_DNA"/>
</dbReference>
<feature type="region of interest" description="Disordered" evidence="1">
    <location>
        <begin position="67"/>
        <end position="93"/>
    </location>
</feature>
<keyword evidence="3" id="KW-1185">Reference proteome</keyword>
<evidence type="ECO:0000313" key="3">
    <source>
        <dbReference type="Proteomes" id="UP001604336"/>
    </source>
</evidence>
<sequence>MAKPAAKLTIVFKAVDNTLSQNTATRNPNSQSIDGNSLPLNCCQPSRRPLLYGFLLRLHPSLYRRGPLSSSSSFDFRPCRNPTPTSNHNKGVDSSAMKTLPLVAYDVAVNHLKIAQSV</sequence>
<organism evidence="2 3">
    <name type="scientific">Abeliophyllum distichum</name>
    <dbReference type="NCBI Taxonomy" id="126358"/>
    <lineage>
        <taxon>Eukaryota</taxon>
        <taxon>Viridiplantae</taxon>
        <taxon>Streptophyta</taxon>
        <taxon>Embryophyta</taxon>
        <taxon>Tracheophyta</taxon>
        <taxon>Spermatophyta</taxon>
        <taxon>Magnoliopsida</taxon>
        <taxon>eudicotyledons</taxon>
        <taxon>Gunneridae</taxon>
        <taxon>Pentapetalae</taxon>
        <taxon>asterids</taxon>
        <taxon>lamiids</taxon>
        <taxon>Lamiales</taxon>
        <taxon>Oleaceae</taxon>
        <taxon>Forsythieae</taxon>
        <taxon>Abeliophyllum</taxon>
    </lineage>
</organism>
<reference evidence="3" key="1">
    <citation type="submission" date="2024-07" db="EMBL/GenBank/DDBJ databases">
        <title>Two chromosome-level genome assemblies of Korean endemic species Abeliophyllum distichum and Forsythia ovata (Oleaceae).</title>
        <authorList>
            <person name="Jang H."/>
        </authorList>
    </citation>
    <scope>NUCLEOTIDE SEQUENCE [LARGE SCALE GENOMIC DNA]</scope>
</reference>
<proteinExistence type="predicted"/>
<evidence type="ECO:0000313" key="2">
    <source>
        <dbReference type="EMBL" id="KAL2511155.1"/>
    </source>
</evidence>